<proteinExistence type="predicted"/>
<gene>
    <name evidence="2" type="ORF">NOX80_15455</name>
</gene>
<dbReference type="RefSeq" id="WP_256550699.1">
    <property type="nucleotide sequence ID" value="NZ_CP101751.1"/>
</dbReference>
<dbReference type="Proteomes" id="UP001059844">
    <property type="component" value="Chromosome"/>
</dbReference>
<organism evidence="2 3">
    <name type="scientific">Flavobacterium cerinum</name>
    <dbReference type="NCBI Taxonomy" id="2502784"/>
    <lineage>
        <taxon>Bacteria</taxon>
        <taxon>Pseudomonadati</taxon>
        <taxon>Bacteroidota</taxon>
        <taxon>Flavobacteriia</taxon>
        <taxon>Flavobacteriales</taxon>
        <taxon>Flavobacteriaceae</taxon>
        <taxon>Flavobacterium</taxon>
    </lineage>
</organism>
<feature type="region of interest" description="Disordered" evidence="1">
    <location>
        <begin position="34"/>
        <end position="62"/>
    </location>
</feature>
<protein>
    <submittedName>
        <fullName evidence="2">Uncharacterized protein</fullName>
    </submittedName>
</protein>
<evidence type="ECO:0000313" key="2">
    <source>
        <dbReference type="EMBL" id="UUC45013.1"/>
    </source>
</evidence>
<evidence type="ECO:0000256" key="1">
    <source>
        <dbReference type="SAM" id="MobiDB-lite"/>
    </source>
</evidence>
<sequence length="62" mass="7091">MNTKEHKLYMDELKALTTKLLESKEASKKIYKDAGIHTKSGNLTNHYTSDKIGYKTSKSKDK</sequence>
<keyword evidence="3" id="KW-1185">Reference proteome</keyword>
<name>A0ABY5IQ96_9FLAO</name>
<dbReference type="EMBL" id="CP101751">
    <property type="protein sequence ID" value="UUC45013.1"/>
    <property type="molecule type" value="Genomic_DNA"/>
</dbReference>
<feature type="compositionally biased region" description="Basic and acidic residues" evidence="1">
    <location>
        <begin position="48"/>
        <end position="62"/>
    </location>
</feature>
<evidence type="ECO:0000313" key="3">
    <source>
        <dbReference type="Proteomes" id="UP001059844"/>
    </source>
</evidence>
<accession>A0ABY5IQ96</accession>
<reference evidence="2" key="1">
    <citation type="submission" date="2022-07" db="EMBL/GenBank/DDBJ databases">
        <title>Isolation, identification, and degradation of a PFOSA degrading strain from sewage treatment plant.</title>
        <authorList>
            <person name="Zhang L."/>
            <person name="Huo Y."/>
        </authorList>
    </citation>
    <scope>NUCLEOTIDE SEQUENCE</scope>
    <source>
        <strain evidence="2">C1</strain>
    </source>
</reference>